<dbReference type="RefSeq" id="WP_304016693.1">
    <property type="nucleotide sequence ID" value="NZ_CAJXYO010000051.1"/>
</dbReference>
<feature type="compositionally biased region" description="Gly residues" evidence="1">
    <location>
        <begin position="185"/>
        <end position="194"/>
    </location>
</feature>
<name>A0A1Z8B246_9FLAO</name>
<accession>A0A1Z8B246</accession>
<organism evidence="2 3">
    <name type="scientific">Nonlabens dokdonensis</name>
    <dbReference type="NCBI Taxonomy" id="328515"/>
    <lineage>
        <taxon>Bacteria</taxon>
        <taxon>Pseudomonadati</taxon>
        <taxon>Bacteroidota</taxon>
        <taxon>Flavobacteriia</taxon>
        <taxon>Flavobacteriales</taxon>
        <taxon>Flavobacteriaceae</taxon>
        <taxon>Nonlabens</taxon>
    </lineage>
</organism>
<comment type="caution">
    <text evidence="2">The sequence shown here is derived from an EMBL/GenBank/DDBJ whole genome shotgun (WGS) entry which is preliminary data.</text>
</comment>
<protein>
    <submittedName>
        <fullName evidence="2">Uncharacterized protein</fullName>
    </submittedName>
</protein>
<dbReference type="Proteomes" id="UP000196102">
    <property type="component" value="Unassembled WGS sequence"/>
</dbReference>
<evidence type="ECO:0000313" key="2">
    <source>
        <dbReference type="EMBL" id="OUS16674.1"/>
    </source>
</evidence>
<sequence length="453" mass="48316">MEQEETNSNSTESSIVVNKMSKEQLLSNRELKKSLSEIKSPSENQLHTVYDSLNQLYIDDSFATQIISGDYESYNIPAYKINQDSTVLYNVFLEKQLDSTYSSYLITYEYDQVPDSSTNIDPINIIRESISLNYQINTDEPSCQFSNRTCNCYDWLTITNGDGESYIRMQYRGDCPENLDDGDSASGGGTGPGSSGPPSSNEPVDTNPGGSDAGNDQGSNGGTSDGNATVGGTDSDCPQSKVPSLGDGRCGSLSKPIIGDEQLITIDGPDVEITDIAAYLAVFDISSSAVITIQVDQPIPNSSEPFVVDGLNVDVGHSFLTIQQGSKVRSFGFYPDGISKPTAPTESGIFGNDQAHEIDVNVNLNATASELSRIITLAIQYSNEDYNLNNQNCTDFVLGASNILSLDFGDAGGTWLLGGGSNPGALGQVLRSQINSGNLNGSTSTGTSPLNSN</sequence>
<reference evidence="3" key="1">
    <citation type="journal article" date="2017" name="Proc. Natl. Acad. Sci. U.S.A.">
        <title>Simulation of Deepwater Horizon oil plume reveals substrate specialization within a complex community of hydrocarbon-degraders.</title>
        <authorList>
            <person name="Hu P."/>
            <person name="Dubinsky E.A."/>
            <person name="Probst A.J."/>
            <person name="Wang J."/>
            <person name="Sieber C.M.K."/>
            <person name="Tom L.M."/>
            <person name="Gardinali P."/>
            <person name="Banfield J.F."/>
            <person name="Atlas R.M."/>
            <person name="Andersen G.L."/>
        </authorList>
    </citation>
    <scope>NUCLEOTIDE SEQUENCE [LARGE SCALE GENOMIC DNA]</scope>
</reference>
<gene>
    <name evidence="2" type="ORF">A9Q93_05515</name>
</gene>
<feature type="region of interest" description="Disordered" evidence="1">
    <location>
        <begin position="173"/>
        <end position="250"/>
    </location>
</feature>
<proteinExistence type="predicted"/>
<dbReference type="AlphaFoldDB" id="A0A1Z8B246"/>
<dbReference type="EMBL" id="MAAX01000090">
    <property type="protein sequence ID" value="OUS16674.1"/>
    <property type="molecule type" value="Genomic_DNA"/>
</dbReference>
<evidence type="ECO:0000313" key="3">
    <source>
        <dbReference type="Proteomes" id="UP000196102"/>
    </source>
</evidence>
<evidence type="ECO:0000256" key="1">
    <source>
        <dbReference type="SAM" id="MobiDB-lite"/>
    </source>
</evidence>
<feature type="compositionally biased region" description="Polar residues" evidence="1">
    <location>
        <begin position="225"/>
        <end position="242"/>
    </location>
</feature>